<keyword evidence="2" id="KW-1185">Reference proteome</keyword>
<sequence length="84" mass="9658">MTSFAEFEKLFKIPVPKLSEAAYYLSTLAQAKEYAQVWELAEAFAQMEDWLVNVEQKHRTITNYKMSVMAKIKDAVTATAAHQR</sequence>
<dbReference type="AlphaFoldDB" id="L8H1L8"/>
<dbReference type="VEuPathDB" id="AmoebaDB:ACA1_237410"/>
<protein>
    <submittedName>
        <fullName evidence="1">Uncharacterized protein</fullName>
    </submittedName>
</protein>
<organism evidence="1 2">
    <name type="scientific">Acanthamoeba castellanii (strain ATCC 30010 / Neff)</name>
    <dbReference type="NCBI Taxonomy" id="1257118"/>
    <lineage>
        <taxon>Eukaryota</taxon>
        <taxon>Amoebozoa</taxon>
        <taxon>Discosea</taxon>
        <taxon>Longamoebia</taxon>
        <taxon>Centramoebida</taxon>
        <taxon>Acanthamoebidae</taxon>
        <taxon>Acanthamoeba</taxon>
    </lineage>
</organism>
<dbReference type="EMBL" id="KB007939">
    <property type="protein sequence ID" value="ELR19092.1"/>
    <property type="molecule type" value="Genomic_DNA"/>
</dbReference>
<dbReference type="Proteomes" id="UP000011083">
    <property type="component" value="Unassembled WGS sequence"/>
</dbReference>
<accession>L8H1L8</accession>
<evidence type="ECO:0000313" key="1">
    <source>
        <dbReference type="EMBL" id="ELR19092.1"/>
    </source>
</evidence>
<dbReference type="RefSeq" id="XP_004341156.1">
    <property type="nucleotide sequence ID" value="XM_004341108.1"/>
</dbReference>
<proteinExistence type="predicted"/>
<evidence type="ECO:0000313" key="2">
    <source>
        <dbReference type="Proteomes" id="UP000011083"/>
    </source>
</evidence>
<gene>
    <name evidence="1" type="ORF">ACA1_237410</name>
</gene>
<dbReference type="GeneID" id="14919863"/>
<reference evidence="1 2" key="1">
    <citation type="journal article" date="2013" name="Genome Biol.">
        <title>Genome of Acanthamoeba castellanii highlights extensive lateral gene transfer and early evolution of tyrosine kinase signaling.</title>
        <authorList>
            <person name="Clarke M."/>
            <person name="Lohan A.J."/>
            <person name="Liu B."/>
            <person name="Lagkouvardos I."/>
            <person name="Roy S."/>
            <person name="Zafar N."/>
            <person name="Bertelli C."/>
            <person name="Schilde C."/>
            <person name="Kianianmomeni A."/>
            <person name="Burglin T.R."/>
            <person name="Frech C."/>
            <person name="Turcotte B."/>
            <person name="Kopec K.O."/>
            <person name="Synnott J.M."/>
            <person name="Choo C."/>
            <person name="Paponov I."/>
            <person name="Finkler A."/>
            <person name="Soon Heng Tan C."/>
            <person name="Hutchins A.P."/>
            <person name="Weinmeier T."/>
            <person name="Rattei T."/>
            <person name="Chu J.S."/>
            <person name="Gimenez G."/>
            <person name="Irimia M."/>
            <person name="Rigden D.J."/>
            <person name="Fitzpatrick D.A."/>
            <person name="Lorenzo-Morales J."/>
            <person name="Bateman A."/>
            <person name="Chiu C.H."/>
            <person name="Tang P."/>
            <person name="Hegemann P."/>
            <person name="Fromm H."/>
            <person name="Raoult D."/>
            <person name="Greub G."/>
            <person name="Miranda-Saavedra D."/>
            <person name="Chen N."/>
            <person name="Nash P."/>
            <person name="Ginger M.L."/>
            <person name="Horn M."/>
            <person name="Schaap P."/>
            <person name="Caler L."/>
            <person name="Loftus B."/>
        </authorList>
    </citation>
    <scope>NUCLEOTIDE SEQUENCE [LARGE SCALE GENOMIC DNA]</scope>
    <source>
        <strain evidence="1 2">Neff</strain>
    </source>
</reference>
<name>L8H1L8_ACACF</name>
<dbReference type="KEGG" id="acan:ACA1_237410"/>